<keyword evidence="3" id="KW-1185">Reference proteome</keyword>
<sequence length="144" mass="15767">MRRIPNKGIQEVEIGYAIGKAASALSVTTPVCAWTNSKVMLMGRQTDGQRSDFIRVPSQATDLHRKITPMKRDSVYRYIWRGDLLPLRVLDMRLSAGGVRNVIFLFVSVSIAQRGGGRPEPPAGRGPGTGDERHGPGVPSTRLN</sequence>
<reference evidence="2 3" key="1">
    <citation type="journal article" date="2019" name="Commun. Biol.">
        <title>The bagworm genome reveals a unique fibroin gene that provides high tensile strength.</title>
        <authorList>
            <person name="Kono N."/>
            <person name="Nakamura H."/>
            <person name="Ohtoshi R."/>
            <person name="Tomita M."/>
            <person name="Numata K."/>
            <person name="Arakawa K."/>
        </authorList>
    </citation>
    <scope>NUCLEOTIDE SEQUENCE [LARGE SCALE GENOMIC DNA]</scope>
</reference>
<protein>
    <submittedName>
        <fullName evidence="2">Uncharacterized protein</fullName>
    </submittedName>
</protein>
<evidence type="ECO:0000313" key="2">
    <source>
        <dbReference type="EMBL" id="GBP39163.1"/>
    </source>
</evidence>
<evidence type="ECO:0000313" key="3">
    <source>
        <dbReference type="Proteomes" id="UP000299102"/>
    </source>
</evidence>
<feature type="region of interest" description="Disordered" evidence="1">
    <location>
        <begin position="113"/>
        <end position="144"/>
    </location>
</feature>
<dbReference type="Proteomes" id="UP000299102">
    <property type="component" value="Unassembled WGS sequence"/>
</dbReference>
<evidence type="ECO:0000256" key="1">
    <source>
        <dbReference type="SAM" id="MobiDB-lite"/>
    </source>
</evidence>
<comment type="caution">
    <text evidence="2">The sequence shown here is derived from an EMBL/GenBank/DDBJ whole genome shotgun (WGS) entry which is preliminary data.</text>
</comment>
<gene>
    <name evidence="2" type="ORF">EVAR_26949_1</name>
</gene>
<proteinExistence type="predicted"/>
<dbReference type="AlphaFoldDB" id="A0A4C1VKN5"/>
<organism evidence="2 3">
    <name type="scientific">Eumeta variegata</name>
    <name type="common">Bagworm moth</name>
    <name type="synonym">Eumeta japonica</name>
    <dbReference type="NCBI Taxonomy" id="151549"/>
    <lineage>
        <taxon>Eukaryota</taxon>
        <taxon>Metazoa</taxon>
        <taxon>Ecdysozoa</taxon>
        <taxon>Arthropoda</taxon>
        <taxon>Hexapoda</taxon>
        <taxon>Insecta</taxon>
        <taxon>Pterygota</taxon>
        <taxon>Neoptera</taxon>
        <taxon>Endopterygota</taxon>
        <taxon>Lepidoptera</taxon>
        <taxon>Glossata</taxon>
        <taxon>Ditrysia</taxon>
        <taxon>Tineoidea</taxon>
        <taxon>Psychidae</taxon>
        <taxon>Oiketicinae</taxon>
        <taxon>Eumeta</taxon>
    </lineage>
</organism>
<name>A0A4C1VKN5_EUMVA</name>
<accession>A0A4C1VKN5</accession>
<dbReference type="EMBL" id="BGZK01000361">
    <property type="protein sequence ID" value="GBP39163.1"/>
    <property type="molecule type" value="Genomic_DNA"/>
</dbReference>